<dbReference type="FunFam" id="3.40.366.10:FF:000007">
    <property type="entry name" value="Fatty acid synthase beta subunit dehydratase"/>
    <property type="match status" value="1"/>
</dbReference>
<dbReference type="GO" id="GO:0016297">
    <property type="term" value="F:fatty acyl-[ACP] hydrolase activity"/>
    <property type="evidence" value="ECO:0007669"/>
    <property type="project" value="UniProtKB-EC"/>
</dbReference>
<dbReference type="GeneID" id="19160820"/>
<dbReference type="Gene3D" id="6.20.240.10">
    <property type="match status" value="1"/>
</dbReference>
<dbReference type="Gene3D" id="3.30.1120.100">
    <property type="match status" value="1"/>
</dbReference>
<evidence type="ECO:0000256" key="16">
    <source>
        <dbReference type="PIRSR" id="PIRSR005562-1"/>
    </source>
</evidence>
<evidence type="ECO:0000256" key="8">
    <source>
        <dbReference type="ARBA" id="ARBA00023239"/>
    </source>
</evidence>
<dbReference type="InterPro" id="IPR002539">
    <property type="entry name" value="MaoC-like_dom"/>
</dbReference>
<comment type="catalytic activity">
    <reaction evidence="11">
        <text>acetyl-CoA + n malonyl-CoA + 2n NADPH + 4n H(+) = a long-chain-acyl-CoA + n CoA + n CO2 + 2n NADP(+).</text>
        <dbReference type="EC" id="2.3.1.86"/>
    </reaction>
</comment>
<evidence type="ECO:0000256" key="3">
    <source>
        <dbReference type="ARBA" id="ARBA00022679"/>
    </source>
</evidence>
<comment type="similarity">
    <text evidence="2">Belongs to the fungal fatty acid synthetase subunit beta family.</text>
</comment>
<evidence type="ECO:0000256" key="11">
    <source>
        <dbReference type="ARBA" id="ARBA00048237"/>
    </source>
</evidence>
<evidence type="ECO:0000256" key="5">
    <source>
        <dbReference type="ARBA" id="ARBA00022857"/>
    </source>
</evidence>
<evidence type="ECO:0000256" key="7">
    <source>
        <dbReference type="ARBA" id="ARBA00023027"/>
    </source>
</evidence>
<dbReference type="InterPro" id="IPR029069">
    <property type="entry name" value="HotDog_dom_sf"/>
</dbReference>
<comment type="catalytic activity">
    <reaction evidence="15">
        <text>holo-[ACP] + acetyl-CoA = acetyl-[ACP] + CoA</text>
        <dbReference type="Rhea" id="RHEA:41788"/>
        <dbReference type="Rhea" id="RHEA-COMP:9621"/>
        <dbReference type="Rhea" id="RHEA-COMP:9685"/>
        <dbReference type="ChEBI" id="CHEBI:57287"/>
        <dbReference type="ChEBI" id="CHEBI:57288"/>
        <dbReference type="ChEBI" id="CHEBI:64479"/>
        <dbReference type="ChEBI" id="CHEBI:78446"/>
        <dbReference type="EC" id="2.3.1.38"/>
    </reaction>
</comment>
<feature type="active site" description="For malonyltransferase activity" evidence="16">
    <location>
        <position position="1951"/>
    </location>
</feature>
<dbReference type="GO" id="GO:0004321">
    <property type="term" value="F:fatty-acyl-CoA synthase activity"/>
    <property type="evidence" value="ECO:0007669"/>
    <property type="project" value="UniProtKB-EC"/>
</dbReference>
<dbReference type="OrthoDB" id="5417908at2759"/>
<dbReference type="eggNOG" id="ENOG502QQJX">
    <property type="taxonomic scope" value="Eukaryota"/>
</dbReference>
<comment type="subunit">
    <text evidence="10">[Alpha(6)beta(6)] hexamers of two multifunctional subunits (alpha and beta).</text>
</comment>
<sequence>MSSSEPTTDDSSRFSMIHTHTHTPPYSLRLLEISHGKYEYQFNIPSSSHFYVARARDRFVASLSSNSDGGGQRQRQSQGQDDNDNDNDNGTQTQPEPQPQPQPSSLTELVSRFLLFLVEHEELWVEAPSTAHKECIALLLSKVESDFLRGQDVHIVASRLPGSAAQRQSVIRAYFAATAVAGDLKSPGAQQESALFSDNNSNSSEERSHSSRNASGSVAASVKVYAVFGGQGNTTDYFSELRSLYSTYTEIVDPIVAAASQTLHSLLSTATVTRLRQFAHGLDVLQWLRRPETTPVPEYLLSAPVSFPLIGLIQLANYAVVCRVLGKQPGELVERFAGMAGHSQGVVVAAAIATATTWESFYTVLGNALTLLFHIGSAAQEATPQVAVPSSVSTESVNNSEGFPTPMLNVTGCREPQLQKFIDGVNGYLEPHQRVSIALINGPANFVVSGPVLSLCALTAYLRKVKAAPGVDQDKLPFSSRKPEFTVRFLPITAPFHTSYLHEAVSVATKDLEHIAITPSELRTAVYHSKTGDDLRESGVEDVVPSLIRMVVVERDDWPLSTRFPSASHVLDFGPGGLSGVGALIHRNKEGTGVRVILAGTLEGTSSEFGYRSEIFRTDVESLSWGQNWQQAYAPRLVRSWKGDLQIDNAMTRLLGLPPLMVAGMTPTTASWEFVSAVISAGYHVELAGGGYHNAEQLTFAIKNLQRTIPMGKGICINVIYASPKQVQWQVPLIRKLRSEGVPIDGLTFGAGVPSVDVAKEYIESLNLRYICFKPGSTSAINQVITIARSNPAYPILLQWTGGRGGGHHSYEDFHDPILKLYGRIRRCPNIVLLAGSGFGGADDTYPYLSGIWSVKLGYPAMPFDGCLFGSRIMVAKEAKTSRGAKEAIVAAPGVDDTVSWEQSYHKPTGGVITVKSEMGEPIHKLATRGVLLWREMDDKIFSIKDKPKRLEELQKLKPYIIRRLNDDFQKPWFGRDSQGNVVDLEDMTYVEVLKRLVELLYVQVESRWIDPSYIKLTADFVRRMFSRLQDSIPEFETHFGLRNPSIALPRIIQSCPKAEKQVITFSDARYFILLCKRQGQKPPTFVPDLDDDFEYWFKKDSLWQSEDLGAVMGQDAQRTCILQGPVAVRYSTTPDEPVGEILGKISNAHISKILEDKYHGSKEEVPEIGSHVHRSTKVKQFPYCLVSRTADRSHYRIAGNISNEQLPDLNDWLELIAGPPGTWLHALLTSKDVFQRANVITNPVQRAVSPTRGMHVEVSDASRPEDIVFAVVESESETTTSAAPASKYSLVIRKEGEILVTFYTDETAEKVKLPLTFKFNYRPEFVLHPIHEVMEARNDRLRKFYYRLWFGSDRRTPSPTLLKRPTRSWDVALQAVIGKGPQKEKQKQNQPLSLQTKRLPQIRTELDTPAGLHAESFNISSPSSVVFKGRDIRVTAPSIQDFTESIEQSSNVISARSDKNMASLDFAIVVGWEAMMKAIFPQAINGEFLNLVHLSNKFALLNNSAPLSGSDRITSTAEILAIRNEPAGRVVEVGAILERDGVPVLELVSEFLFRGTYNDFDVCFEKRTETKMYVELDTPAKVAVLKSKDWITFVDEDQDLLGMKLVFELGSLYKFQSATTYRSVRTFGRVIHQPPVTKDIRVVATVEYQAGRSSSNPVMAYLQRNGAPDEVVHSQDNHQPLGEQDWLRITVPASNQAYARASGDFNPIHLSRPFAKYANLPGTITHGMYTSAAVRQLVEKAAGTSEQVRMRSYKASFVSMVLPGDTLEVSVSHVAMKDGLRVLSFQAVNMHSGDKVLVGEAEVDQPLTAYIFTGQGSQKPDMGMDLYATSEVAREEWDTADKFFSDTYGFFLTDVVKRNPKELTVHFGGRRGQRIRQNYMDMTVETNGVVEKFFKSIDETTTSYTFRHDKGLLFSTEFAQPALTIMERAQFLHLRSKGLISDTALFAGHSLGEYTALSTIAEIMPVDKLLTIVFYRGLTMQSAVARDESGRSRFSMVAVNPSRVSRAMSTPLLQGIVEAITAATGELLEVVNYNVEGQQYVCAGSLIALDCLASVINHVAKNPKDLAPGTAAGDGKMSQVVKACAAASMKKPFPIELRRGVATIPLEGIDVPFHSSFLLPKMPAFRKMLLRHIPVEAIDPPRLIGKYVSNVVGKPFGIGYEAVQEVYEKTNSAVLRNLLEELEGYA</sequence>
<comment type="catalytic activity">
    <reaction evidence="1">
        <text>a (3R)-hydroxyacyl-[ACP] = a (2E)-enoyl-[ACP] + H2O</text>
        <dbReference type="Rhea" id="RHEA:13097"/>
        <dbReference type="Rhea" id="RHEA-COMP:9925"/>
        <dbReference type="Rhea" id="RHEA-COMP:9945"/>
        <dbReference type="ChEBI" id="CHEBI:15377"/>
        <dbReference type="ChEBI" id="CHEBI:78784"/>
        <dbReference type="ChEBI" id="CHEBI:78827"/>
        <dbReference type="EC" id="4.2.1.59"/>
    </reaction>
</comment>
<evidence type="ECO:0000256" key="4">
    <source>
        <dbReference type="ARBA" id="ARBA00022801"/>
    </source>
</evidence>
<comment type="catalytic activity">
    <reaction evidence="12">
        <text>holo-[ACP] + malonyl-CoA = malonyl-[ACP] + CoA</text>
        <dbReference type="Rhea" id="RHEA:41792"/>
        <dbReference type="Rhea" id="RHEA-COMP:9623"/>
        <dbReference type="Rhea" id="RHEA-COMP:9685"/>
        <dbReference type="ChEBI" id="CHEBI:57287"/>
        <dbReference type="ChEBI" id="CHEBI:57384"/>
        <dbReference type="ChEBI" id="CHEBI:64479"/>
        <dbReference type="ChEBI" id="CHEBI:78449"/>
        <dbReference type="EC" id="2.3.1.39"/>
    </reaction>
</comment>
<dbReference type="Gene3D" id="3.10.129.10">
    <property type="entry name" value="Hotdog Thioesterase"/>
    <property type="match status" value="2"/>
</dbReference>
<dbReference type="RefSeq" id="XP_007725021.1">
    <property type="nucleotide sequence ID" value="XM_007726831.1"/>
</dbReference>
<dbReference type="InterPro" id="IPR001227">
    <property type="entry name" value="Ac_transferase_dom_sf"/>
</dbReference>
<evidence type="ECO:0000256" key="14">
    <source>
        <dbReference type="ARBA" id="ARBA00048572"/>
    </source>
</evidence>
<feature type="region of interest" description="Disordered" evidence="17">
    <location>
        <begin position="63"/>
        <end position="104"/>
    </location>
</feature>
<dbReference type="FunFam" id="1.20.930.70:FF:000001">
    <property type="entry name" value="Fatty acid synthase beta subunit dehydratase"/>
    <property type="match status" value="1"/>
</dbReference>
<dbReference type="Gene3D" id="1.20.930.70">
    <property type="match status" value="1"/>
</dbReference>
<evidence type="ECO:0000256" key="9">
    <source>
        <dbReference type="ARBA" id="ARBA00023268"/>
    </source>
</evidence>
<dbReference type="SUPFAM" id="SSF51412">
    <property type="entry name" value="Inosine monophosphate dehydrogenase (IMPDH)"/>
    <property type="match status" value="1"/>
</dbReference>
<dbReference type="SUPFAM" id="SSF54637">
    <property type="entry name" value="Thioesterase/thiol ester dehydrase-isomerase"/>
    <property type="match status" value="2"/>
</dbReference>
<protein>
    <recommendedName>
        <fullName evidence="18">Malonyl-CoA:ACP transacylase (MAT) domain-containing protein</fullName>
    </recommendedName>
</protein>
<feature type="active site" description="For acetyltransferase activity" evidence="16">
    <location>
        <position position="343"/>
    </location>
</feature>
<dbReference type="FunFam" id="3.20.20.70:FF:000078">
    <property type="entry name" value="Fatty acid synthase beta subunit dehydratase"/>
    <property type="match status" value="1"/>
</dbReference>
<dbReference type="GO" id="GO:0004318">
    <property type="term" value="F:enoyl-[acyl-carrier-protein] reductase (NADH) activity"/>
    <property type="evidence" value="ECO:0007669"/>
    <property type="project" value="UniProtKB-EC"/>
</dbReference>
<dbReference type="InterPro" id="IPR016452">
    <property type="entry name" value="Fas1/AflB-like"/>
</dbReference>
<comment type="caution">
    <text evidence="19">The sequence shown here is derived from an EMBL/GenBank/DDBJ whole genome shotgun (WGS) entry which is preliminary data.</text>
</comment>
<reference evidence="19 20" key="1">
    <citation type="submission" date="2013-03" db="EMBL/GenBank/DDBJ databases">
        <title>The Genome Sequence of Capronia coronata CBS 617.96.</title>
        <authorList>
            <consortium name="The Broad Institute Genomics Platform"/>
            <person name="Cuomo C."/>
            <person name="de Hoog S."/>
            <person name="Gorbushina A."/>
            <person name="Walker B."/>
            <person name="Young S.K."/>
            <person name="Zeng Q."/>
            <person name="Gargeya S."/>
            <person name="Fitzgerald M."/>
            <person name="Haas B."/>
            <person name="Abouelleil A."/>
            <person name="Allen A.W."/>
            <person name="Alvarado L."/>
            <person name="Arachchi H.M."/>
            <person name="Berlin A.M."/>
            <person name="Chapman S.B."/>
            <person name="Gainer-Dewar J."/>
            <person name="Goldberg J."/>
            <person name="Griggs A."/>
            <person name="Gujja S."/>
            <person name="Hansen M."/>
            <person name="Howarth C."/>
            <person name="Imamovic A."/>
            <person name="Ireland A."/>
            <person name="Larimer J."/>
            <person name="McCowan C."/>
            <person name="Murphy C."/>
            <person name="Pearson M."/>
            <person name="Poon T.W."/>
            <person name="Priest M."/>
            <person name="Roberts A."/>
            <person name="Saif S."/>
            <person name="Shea T."/>
            <person name="Sisk P."/>
            <person name="Sykes S."/>
            <person name="Wortman J."/>
            <person name="Nusbaum C."/>
            <person name="Birren B."/>
        </authorList>
    </citation>
    <scope>NUCLEOTIDE SEQUENCE [LARGE SCALE GENOMIC DNA]</scope>
    <source>
        <strain evidence="19 20">CBS 617.96</strain>
    </source>
</reference>
<dbReference type="Gene3D" id="3.30.70.3330">
    <property type="match status" value="1"/>
</dbReference>
<dbReference type="STRING" id="1182541.W9XZC5"/>
<dbReference type="InterPro" id="IPR013785">
    <property type="entry name" value="Aldolase_TIM"/>
</dbReference>
<dbReference type="GO" id="GO:0019171">
    <property type="term" value="F:(3R)-hydroxyacyl-[acyl-carrier-protein] dehydratase activity"/>
    <property type="evidence" value="ECO:0007669"/>
    <property type="project" value="UniProtKB-EC"/>
</dbReference>
<keyword evidence="3" id="KW-0808">Transferase</keyword>
<dbReference type="Gene3D" id="3.20.20.70">
    <property type="entry name" value="Aldolase class I"/>
    <property type="match status" value="1"/>
</dbReference>
<dbReference type="InterPro" id="IPR041099">
    <property type="entry name" value="FAS1_N"/>
</dbReference>
<dbReference type="Gene3D" id="6.10.60.10">
    <property type="match status" value="1"/>
</dbReference>
<feature type="region of interest" description="Disordered" evidence="17">
    <location>
        <begin position="190"/>
        <end position="215"/>
    </location>
</feature>
<dbReference type="InterPro" id="IPR039569">
    <property type="entry name" value="FAS1-like_DH_region"/>
</dbReference>
<evidence type="ECO:0000313" key="20">
    <source>
        <dbReference type="Proteomes" id="UP000019484"/>
    </source>
</evidence>
<keyword evidence="5" id="KW-0521">NADP</keyword>
<keyword evidence="8" id="KW-0456">Lyase</keyword>
<dbReference type="SUPFAM" id="SSF52151">
    <property type="entry name" value="FabD/lysophospholipase-like"/>
    <property type="match status" value="2"/>
</dbReference>
<evidence type="ECO:0000256" key="17">
    <source>
        <dbReference type="SAM" id="MobiDB-lite"/>
    </source>
</evidence>
<dbReference type="GO" id="GO:0006633">
    <property type="term" value="P:fatty acid biosynthetic process"/>
    <property type="evidence" value="ECO:0007669"/>
    <property type="project" value="InterPro"/>
</dbReference>
<dbReference type="InterPro" id="IPR013565">
    <property type="entry name" value="Fas1/AflB-like_central"/>
</dbReference>
<dbReference type="Pfam" id="PF17828">
    <property type="entry name" value="FAS_N"/>
    <property type="match status" value="1"/>
</dbReference>
<dbReference type="HOGENOM" id="CLU_000114_5_0_1"/>
<dbReference type="PIRSF" id="PIRSF005562">
    <property type="entry name" value="FAS_yeast_beta"/>
    <property type="match status" value="1"/>
</dbReference>
<dbReference type="SMART" id="SM00827">
    <property type="entry name" value="PKS_AT"/>
    <property type="match status" value="1"/>
</dbReference>
<dbReference type="GO" id="GO:0004314">
    <property type="term" value="F:[acyl-carrier-protein] S-malonyltransferase activity"/>
    <property type="evidence" value="ECO:0007669"/>
    <property type="project" value="UniProtKB-EC"/>
</dbReference>
<dbReference type="PRINTS" id="PR01483">
    <property type="entry name" value="FASYNTHASE"/>
</dbReference>
<dbReference type="GO" id="GO:0005835">
    <property type="term" value="C:fatty acid synthase complex"/>
    <property type="evidence" value="ECO:0007669"/>
    <property type="project" value="InterPro"/>
</dbReference>
<dbReference type="Pfam" id="PF00698">
    <property type="entry name" value="Acyl_transf_1"/>
    <property type="match status" value="1"/>
</dbReference>
<dbReference type="PANTHER" id="PTHR10982:SF21">
    <property type="entry name" value="FATTY ACID SYNTHASE SUBUNIT BETA"/>
    <property type="match status" value="1"/>
</dbReference>
<accession>W9XZC5</accession>
<keyword evidence="9" id="KW-0511">Multifunctional enzyme</keyword>
<evidence type="ECO:0000256" key="12">
    <source>
        <dbReference type="ARBA" id="ARBA00048462"/>
    </source>
</evidence>
<comment type="catalytic activity">
    <reaction evidence="14">
        <text>a 2,3-saturated acyl-[ACP] + NAD(+) = a (2E)-enoyl-[ACP] + NADH + H(+)</text>
        <dbReference type="Rhea" id="RHEA:10240"/>
        <dbReference type="Rhea" id="RHEA-COMP:9925"/>
        <dbReference type="Rhea" id="RHEA-COMP:9926"/>
        <dbReference type="ChEBI" id="CHEBI:15378"/>
        <dbReference type="ChEBI" id="CHEBI:57540"/>
        <dbReference type="ChEBI" id="CHEBI:57945"/>
        <dbReference type="ChEBI" id="CHEBI:78784"/>
        <dbReference type="ChEBI" id="CHEBI:78785"/>
        <dbReference type="EC" id="1.3.1.9"/>
    </reaction>
</comment>
<dbReference type="Pfam" id="PF17951">
    <property type="entry name" value="FAS_meander"/>
    <property type="match status" value="1"/>
</dbReference>
<feature type="domain" description="Malonyl-CoA:ACP transacylase (MAT)" evidence="18">
    <location>
        <begin position="1812"/>
        <end position="2102"/>
    </location>
</feature>
<dbReference type="Gene3D" id="3.40.366.10">
    <property type="entry name" value="Malonyl-Coenzyme A Acyl Carrier Protein, domain 2"/>
    <property type="match status" value="3"/>
</dbReference>
<comment type="catalytic activity">
    <reaction evidence="13">
        <text>(9Z)-octadecenoyl-[ACP] + H2O = (9Z)-octadecenoate + holo-[ACP] + H(+)</text>
        <dbReference type="Rhea" id="RHEA:15057"/>
        <dbReference type="Rhea" id="RHEA-COMP:9685"/>
        <dbReference type="Rhea" id="RHEA-COMP:9924"/>
        <dbReference type="ChEBI" id="CHEBI:15377"/>
        <dbReference type="ChEBI" id="CHEBI:15378"/>
        <dbReference type="ChEBI" id="CHEBI:30823"/>
        <dbReference type="ChEBI" id="CHEBI:64479"/>
        <dbReference type="ChEBI" id="CHEBI:78783"/>
        <dbReference type="EC" id="3.1.2.14"/>
    </reaction>
</comment>
<dbReference type="Pfam" id="PF13452">
    <property type="entry name" value="FAS1_DH_region"/>
    <property type="match status" value="1"/>
</dbReference>
<dbReference type="Pfam" id="PF16073">
    <property type="entry name" value="SAT"/>
    <property type="match status" value="1"/>
</dbReference>
<keyword evidence="7" id="KW-0520">NAD</keyword>
<dbReference type="FunFam" id="3.30.70.3330:FF:000001">
    <property type="entry name" value="Fatty acid synthase subunit beta dehydratase"/>
    <property type="match status" value="1"/>
</dbReference>
<dbReference type="Gene3D" id="6.10.140.1400">
    <property type="match status" value="1"/>
</dbReference>
<evidence type="ECO:0000256" key="13">
    <source>
        <dbReference type="ARBA" id="ARBA00048536"/>
    </source>
</evidence>
<dbReference type="InterPro" id="IPR014043">
    <property type="entry name" value="Acyl_transferase_dom"/>
</dbReference>
<dbReference type="InterPro" id="IPR050830">
    <property type="entry name" value="Fungal_FAS"/>
</dbReference>
<evidence type="ECO:0000256" key="10">
    <source>
        <dbReference type="ARBA" id="ARBA00033756"/>
    </source>
</evidence>
<dbReference type="PANTHER" id="PTHR10982">
    <property type="entry name" value="MALONYL COA-ACYL CARRIER PROTEIN TRANSACYLASE"/>
    <property type="match status" value="1"/>
</dbReference>
<dbReference type="GO" id="GO:0004312">
    <property type="term" value="F:fatty acid synthase activity"/>
    <property type="evidence" value="ECO:0007669"/>
    <property type="project" value="InterPro"/>
</dbReference>
<gene>
    <name evidence="19" type="ORF">A1O1_05948</name>
</gene>
<evidence type="ECO:0000256" key="15">
    <source>
        <dbReference type="ARBA" id="ARBA00048835"/>
    </source>
</evidence>
<dbReference type="Pfam" id="PF01575">
    <property type="entry name" value="MaoC_dehydratas"/>
    <property type="match status" value="1"/>
</dbReference>
<dbReference type="InterPro" id="IPR003965">
    <property type="entry name" value="Fatty_acid_synthase"/>
</dbReference>
<dbReference type="GO" id="GO:0004313">
    <property type="term" value="F:[acyl-carrier-protein] S-acetyltransferase activity"/>
    <property type="evidence" value="ECO:0007669"/>
    <property type="project" value="UniProtKB-EC"/>
</dbReference>
<keyword evidence="6" id="KW-0560">Oxidoreductase</keyword>
<dbReference type="CDD" id="cd03447">
    <property type="entry name" value="FAS_MaoC"/>
    <property type="match status" value="1"/>
</dbReference>
<evidence type="ECO:0000313" key="19">
    <source>
        <dbReference type="EMBL" id="EXJ85583.1"/>
    </source>
</evidence>
<evidence type="ECO:0000259" key="18">
    <source>
        <dbReference type="SMART" id="SM00827"/>
    </source>
</evidence>
<keyword evidence="20" id="KW-1185">Reference proteome</keyword>
<feature type="region of interest" description="Disordered" evidence="17">
    <location>
        <begin position="1"/>
        <end position="20"/>
    </location>
</feature>
<evidence type="ECO:0000256" key="6">
    <source>
        <dbReference type="ARBA" id="ARBA00023002"/>
    </source>
</evidence>
<organism evidence="19 20">
    <name type="scientific">Capronia coronata CBS 617.96</name>
    <dbReference type="NCBI Taxonomy" id="1182541"/>
    <lineage>
        <taxon>Eukaryota</taxon>
        <taxon>Fungi</taxon>
        <taxon>Dikarya</taxon>
        <taxon>Ascomycota</taxon>
        <taxon>Pezizomycotina</taxon>
        <taxon>Eurotiomycetes</taxon>
        <taxon>Chaetothyriomycetidae</taxon>
        <taxon>Chaetothyriales</taxon>
        <taxon>Herpotrichiellaceae</taxon>
        <taxon>Capronia</taxon>
    </lineage>
</organism>
<keyword evidence="4" id="KW-0378">Hydrolase</keyword>
<dbReference type="Proteomes" id="UP000019484">
    <property type="component" value="Unassembled WGS sequence"/>
</dbReference>
<dbReference type="InterPro" id="IPR016035">
    <property type="entry name" value="Acyl_Trfase/lysoPLipase"/>
</dbReference>
<evidence type="ECO:0000256" key="1">
    <source>
        <dbReference type="ARBA" id="ARBA00001055"/>
    </source>
</evidence>
<dbReference type="Gene3D" id="1.20.1050.120">
    <property type="match status" value="1"/>
</dbReference>
<dbReference type="Pfam" id="PF22235">
    <property type="entry name" value="FAS1_thioest_ins"/>
    <property type="match status" value="1"/>
</dbReference>
<evidence type="ECO:0000256" key="2">
    <source>
        <dbReference type="ARBA" id="ARBA00010009"/>
    </source>
</evidence>
<proteinExistence type="inferred from homology"/>
<dbReference type="InterPro" id="IPR032088">
    <property type="entry name" value="SAT"/>
</dbReference>
<dbReference type="Pfam" id="PF08354">
    <property type="entry name" value="Fas1-AflB-like_hel"/>
    <property type="match status" value="1"/>
</dbReference>
<dbReference type="EMBL" id="AMWN01000005">
    <property type="protein sequence ID" value="EXJ85583.1"/>
    <property type="molecule type" value="Genomic_DNA"/>
</dbReference>
<dbReference type="FunFam" id="3.40.366.10:FF:000006">
    <property type="entry name" value="Fatty acid synthase beta subunit dehydratase"/>
    <property type="match status" value="1"/>
</dbReference>
<name>W9XZC5_9EURO</name>
<dbReference type="InterPro" id="IPR040883">
    <property type="entry name" value="FAS_meander"/>
</dbReference>